<name>A0AAN9IVN3_CROPI</name>
<proteinExistence type="predicted"/>
<dbReference type="Proteomes" id="UP001372338">
    <property type="component" value="Unassembled WGS sequence"/>
</dbReference>
<keyword evidence="2" id="KW-1185">Reference proteome</keyword>
<comment type="caution">
    <text evidence="1">The sequence shown here is derived from an EMBL/GenBank/DDBJ whole genome shotgun (WGS) entry which is preliminary data.</text>
</comment>
<evidence type="ECO:0000313" key="2">
    <source>
        <dbReference type="Proteomes" id="UP001372338"/>
    </source>
</evidence>
<accession>A0AAN9IVN3</accession>
<dbReference type="SUPFAM" id="SSF52047">
    <property type="entry name" value="RNI-like"/>
    <property type="match status" value="1"/>
</dbReference>
<sequence length="281" mass="31534">MNRWEEWDCEYASSSSSGTTEGGAGAAFPCLQELIINDCPRLRNKLPQRLPSVLKLVIKHCKQLVCSLECASAIREIDLYHCGKLKLEFPFSNNTCYLQTIRVFWSPNVEFEIRHPFNALQRLNLRDSYYSLKALPLDLFPKLQELDLEGCRNLERLDVGSGSGGVTSLTQFSIFGCPKLASFPEGLRTLFPSLTGLWLYDCPEVQCKEEDGGGFPTSLKILEIANCPKLLASRIKWDLHTCTSLTFLIIQDEDGNYADYQGLLPPNLKSLNDRKVGPSSS</sequence>
<reference evidence="1 2" key="1">
    <citation type="submission" date="2024-01" db="EMBL/GenBank/DDBJ databases">
        <title>The genomes of 5 underutilized Papilionoideae crops provide insights into root nodulation and disease resistanc.</title>
        <authorList>
            <person name="Yuan L."/>
        </authorList>
    </citation>
    <scope>NUCLEOTIDE SEQUENCE [LARGE SCALE GENOMIC DNA]</scope>
    <source>
        <strain evidence="1">ZHUSHIDOU_FW_LH</strain>
        <tissue evidence="1">Leaf</tissue>
    </source>
</reference>
<dbReference type="EMBL" id="JAYWIO010000001">
    <property type="protein sequence ID" value="KAK7287152.1"/>
    <property type="molecule type" value="Genomic_DNA"/>
</dbReference>
<gene>
    <name evidence="1" type="ORF">RIF29_00234</name>
</gene>
<dbReference type="Gene3D" id="3.80.10.10">
    <property type="entry name" value="Ribonuclease Inhibitor"/>
    <property type="match status" value="1"/>
</dbReference>
<evidence type="ECO:0000313" key="1">
    <source>
        <dbReference type="EMBL" id="KAK7287152.1"/>
    </source>
</evidence>
<organism evidence="1 2">
    <name type="scientific">Crotalaria pallida</name>
    <name type="common">Smooth rattlebox</name>
    <name type="synonym">Crotalaria striata</name>
    <dbReference type="NCBI Taxonomy" id="3830"/>
    <lineage>
        <taxon>Eukaryota</taxon>
        <taxon>Viridiplantae</taxon>
        <taxon>Streptophyta</taxon>
        <taxon>Embryophyta</taxon>
        <taxon>Tracheophyta</taxon>
        <taxon>Spermatophyta</taxon>
        <taxon>Magnoliopsida</taxon>
        <taxon>eudicotyledons</taxon>
        <taxon>Gunneridae</taxon>
        <taxon>Pentapetalae</taxon>
        <taxon>rosids</taxon>
        <taxon>fabids</taxon>
        <taxon>Fabales</taxon>
        <taxon>Fabaceae</taxon>
        <taxon>Papilionoideae</taxon>
        <taxon>50 kb inversion clade</taxon>
        <taxon>genistoids sensu lato</taxon>
        <taxon>core genistoids</taxon>
        <taxon>Crotalarieae</taxon>
        <taxon>Crotalaria</taxon>
    </lineage>
</organism>
<dbReference type="InterPro" id="IPR032675">
    <property type="entry name" value="LRR_dom_sf"/>
</dbReference>
<dbReference type="PANTHER" id="PTHR34630:SF103">
    <property type="entry name" value="AND NB-ARC DOMAIN DISEASE RESISTANCE PROTEIN, PUTATIVE-RELATED"/>
    <property type="match status" value="1"/>
</dbReference>
<dbReference type="AlphaFoldDB" id="A0AAN9IVN3"/>
<protein>
    <submittedName>
        <fullName evidence="1">Uncharacterized protein</fullName>
    </submittedName>
</protein>
<dbReference type="PANTHER" id="PTHR34630">
    <property type="entry name" value="OS11G0677101 PROTEIN"/>
    <property type="match status" value="1"/>
</dbReference>